<dbReference type="STRING" id="670580.A0A1X6N178"/>
<evidence type="ECO:0000256" key="2">
    <source>
        <dbReference type="ARBA" id="ARBA00022730"/>
    </source>
</evidence>
<feature type="compositionally biased region" description="Basic and acidic residues" evidence="7">
    <location>
        <begin position="220"/>
        <end position="229"/>
    </location>
</feature>
<dbReference type="GO" id="GO:0019843">
    <property type="term" value="F:rRNA binding"/>
    <property type="evidence" value="ECO:0007669"/>
    <property type="project" value="UniProtKB-KW"/>
</dbReference>
<organism evidence="9 10">
    <name type="scientific">Postia placenta MAD-698-R-SB12</name>
    <dbReference type="NCBI Taxonomy" id="670580"/>
    <lineage>
        <taxon>Eukaryota</taxon>
        <taxon>Fungi</taxon>
        <taxon>Dikarya</taxon>
        <taxon>Basidiomycota</taxon>
        <taxon>Agaricomycotina</taxon>
        <taxon>Agaricomycetes</taxon>
        <taxon>Polyporales</taxon>
        <taxon>Adustoporiaceae</taxon>
        <taxon>Rhodonia</taxon>
    </lineage>
</organism>
<dbReference type="GO" id="GO:0005763">
    <property type="term" value="C:mitochondrial small ribosomal subunit"/>
    <property type="evidence" value="ECO:0007669"/>
    <property type="project" value="TreeGrafter"/>
</dbReference>
<dbReference type="PROSITE" id="PS50889">
    <property type="entry name" value="S4"/>
    <property type="match status" value="1"/>
</dbReference>
<dbReference type="Pfam" id="PF01479">
    <property type="entry name" value="S4"/>
    <property type="match status" value="1"/>
</dbReference>
<dbReference type="PANTHER" id="PTHR11831">
    <property type="entry name" value="30S 40S RIBOSOMAL PROTEIN"/>
    <property type="match status" value="1"/>
</dbReference>
<evidence type="ECO:0000256" key="3">
    <source>
        <dbReference type="ARBA" id="ARBA00022884"/>
    </source>
</evidence>
<protein>
    <recommendedName>
        <fullName evidence="8">RNA-binding S4 domain-containing protein</fullName>
    </recommendedName>
</protein>
<dbReference type="GO" id="GO:0003735">
    <property type="term" value="F:structural constituent of ribosome"/>
    <property type="evidence" value="ECO:0007669"/>
    <property type="project" value="TreeGrafter"/>
</dbReference>
<dbReference type="EMBL" id="KZ110597">
    <property type="protein sequence ID" value="OSX62367.1"/>
    <property type="molecule type" value="Genomic_DNA"/>
</dbReference>
<dbReference type="RefSeq" id="XP_024339161.1">
    <property type="nucleotide sequence ID" value="XM_024476975.1"/>
</dbReference>
<dbReference type="GeneID" id="36321925"/>
<dbReference type="Gene3D" id="3.10.290.10">
    <property type="entry name" value="RNA-binding S4 domain"/>
    <property type="match status" value="1"/>
</dbReference>
<evidence type="ECO:0000256" key="5">
    <source>
        <dbReference type="ARBA" id="ARBA00023274"/>
    </source>
</evidence>
<comment type="similarity">
    <text evidence="1">Belongs to the universal ribosomal protein uS4 family.</text>
</comment>
<evidence type="ECO:0000256" key="4">
    <source>
        <dbReference type="ARBA" id="ARBA00022980"/>
    </source>
</evidence>
<evidence type="ECO:0000259" key="8">
    <source>
        <dbReference type="SMART" id="SM00363"/>
    </source>
</evidence>
<dbReference type="Proteomes" id="UP000194127">
    <property type="component" value="Unassembled WGS sequence"/>
</dbReference>
<dbReference type="InterPro" id="IPR002942">
    <property type="entry name" value="S4_RNA-bd"/>
</dbReference>
<dbReference type="OrthoDB" id="3356781at2759"/>
<evidence type="ECO:0000313" key="10">
    <source>
        <dbReference type="Proteomes" id="UP000194127"/>
    </source>
</evidence>
<feature type="compositionally biased region" description="Low complexity" evidence="7">
    <location>
        <begin position="237"/>
        <end position="250"/>
    </location>
</feature>
<feature type="compositionally biased region" description="Acidic residues" evidence="7">
    <location>
        <begin position="203"/>
        <end position="219"/>
    </location>
</feature>
<evidence type="ECO:0000256" key="7">
    <source>
        <dbReference type="SAM" id="MobiDB-lite"/>
    </source>
</evidence>
<sequence>MRDANVYSLKRAMPRMSWHPRNLYNLWRRSLGAKVEDTVFTRTNRSLYQQRWVSKALLRAYHGDYINEKIFKRWYLPQTLPDVRETLSNTSSSTESVNKWALREDAAQKEAKRLQNEREKGLAPVGSLMFREVERRIDVLLFRACFAHSVYEARRMVVHGDVLLNGKKHTNPNTRLAPGDMFSVDPKAIRFLQANAAQTAESESSEETPEDESAAETAEEDSRVVRIESSEDADGEASPASSKSNSSKPSTPLPKWAKPGSGVTPFHLPPYASPFLFIPAYLEPSFATCSAVYVRHPTARPGYSEIPTPYDADGEIVRAAWEWYTRVRPRMRSKSQLARMPENRQ</sequence>
<dbReference type="InterPro" id="IPR022801">
    <property type="entry name" value="Ribosomal_uS4"/>
</dbReference>
<feature type="domain" description="RNA-binding S4" evidence="8">
    <location>
        <begin position="135"/>
        <end position="197"/>
    </location>
</feature>
<keyword evidence="2 6" id="KW-0699">rRNA-binding</keyword>
<proteinExistence type="inferred from homology"/>
<keyword evidence="4" id="KW-0689">Ribosomal protein</keyword>
<reference evidence="9 10" key="1">
    <citation type="submission" date="2017-04" db="EMBL/GenBank/DDBJ databases">
        <title>Genome Sequence of the Model Brown-Rot Fungus Postia placenta SB12.</title>
        <authorList>
            <consortium name="DOE Joint Genome Institute"/>
            <person name="Gaskell J."/>
            <person name="Kersten P."/>
            <person name="Larrondo L.F."/>
            <person name="Canessa P."/>
            <person name="Martinez D."/>
            <person name="Hibbett D."/>
            <person name="Schmoll M."/>
            <person name="Kubicek C.P."/>
            <person name="Martinez A.T."/>
            <person name="Yadav J."/>
            <person name="Master E."/>
            <person name="Magnuson J.K."/>
            <person name="James T."/>
            <person name="Yaver D."/>
            <person name="Berka R."/>
            <person name="Labutti K."/>
            <person name="Lipzen A."/>
            <person name="Aerts A."/>
            <person name="Barry K."/>
            <person name="Henrissat B."/>
            <person name="Blanchette R."/>
            <person name="Grigoriev I."/>
            <person name="Cullen D."/>
        </authorList>
    </citation>
    <scope>NUCLEOTIDE SEQUENCE [LARGE SCALE GENOMIC DNA]</scope>
    <source>
        <strain evidence="9 10">MAD-698-R-SB12</strain>
    </source>
</reference>
<dbReference type="SUPFAM" id="SSF55174">
    <property type="entry name" value="Alpha-L RNA-binding motif"/>
    <property type="match status" value="1"/>
</dbReference>
<keyword evidence="5" id="KW-0687">Ribonucleoprotein</keyword>
<dbReference type="CDD" id="cd00165">
    <property type="entry name" value="S4"/>
    <property type="match status" value="1"/>
</dbReference>
<accession>A0A1X6N178</accession>
<evidence type="ECO:0000313" key="9">
    <source>
        <dbReference type="EMBL" id="OSX62367.1"/>
    </source>
</evidence>
<dbReference type="SMART" id="SM00363">
    <property type="entry name" value="S4"/>
    <property type="match status" value="1"/>
</dbReference>
<evidence type="ECO:0000256" key="6">
    <source>
        <dbReference type="PROSITE-ProRule" id="PRU00182"/>
    </source>
</evidence>
<dbReference type="InterPro" id="IPR018079">
    <property type="entry name" value="Ribosomal_uS4_CS"/>
</dbReference>
<dbReference type="GO" id="GO:0042274">
    <property type="term" value="P:ribosomal small subunit biogenesis"/>
    <property type="evidence" value="ECO:0007669"/>
    <property type="project" value="TreeGrafter"/>
</dbReference>
<feature type="region of interest" description="Disordered" evidence="7">
    <location>
        <begin position="195"/>
        <end position="257"/>
    </location>
</feature>
<dbReference type="InterPro" id="IPR036986">
    <property type="entry name" value="S4_RNA-bd_sf"/>
</dbReference>
<evidence type="ECO:0000256" key="1">
    <source>
        <dbReference type="ARBA" id="ARBA00007465"/>
    </source>
</evidence>
<keyword evidence="3 6" id="KW-0694">RNA-binding</keyword>
<keyword evidence="10" id="KW-1185">Reference proteome</keyword>
<dbReference type="AlphaFoldDB" id="A0A1X6N178"/>
<dbReference type="PROSITE" id="PS00632">
    <property type="entry name" value="RIBOSOMAL_S4"/>
    <property type="match status" value="1"/>
</dbReference>
<dbReference type="PANTHER" id="PTHR11831:SF4">
    <property type="entry name" value="SMALL RIBOSOMAL SUBUNIT PROTEIN US4M"/>
    <property type="match status" value="1"/>
</dbReference>
<gene>
    <name evidence="9" type="ORF">POSPLADRAFT_1033988</name>
</gene>
<name>A0A1X6N178_9APHY</name>